<dbReference type="EMBL" id="CP019343">
    <property type="protein sequence ID" value="ARN74621.1"/>
    <property type="molecule type" value="Genomic_DNA"/>
</dbReference>
<evidence type="ECO:0000313" key="2">
    <source>
        <dbReference type="Proteomes" id="UP000193450"/>
    </source>
</evidence>
<dbReference type="SUPFAM" id="SSF54001">
    <property type="entry name" value="Cysteine proteinases"/>
    <property type="match status" value="1"/>
</dbReference>
<evidence type="ECO:0008006" key="3">
    <source>
        <dbReference type="Google" id="ProtNLM"/>
    </source>
</evidence>
<proteinExistence type="predicted"/>
<reference evidence="1 2" key="1">
    <citation type="submission" date="2016-11" db="EMBL/GenBank/DDBJ databases">
        <title>Trade-off between light-utilization and light-protection in marine flavobacteria.</title>
        <authorList>
            <person name="Kumagai Y."/>
        </authorList>
    </citation>
    <scope>NUCLEOTIDE SEQUENCE [LARGE SCALE GENOMIC DNA]</scope>
    <source>
        <strain evidence="1 2">NBRC 107125</strain>
    </source>
</reference>
<dbReference type="OrthoDB" id="2843884at2"/>
<accession>A0A1X9NBS1</accession>
<dbReference type="RefSeq" id="WP_085758771.1">
    <property type="nucleotide sequence ID" value="NZ_CP019343.1"/>
</dbReference>
<dbReference type="InterPro" id="IPR038765">
    <property type="entry name" value="Papain-like_cys_pep_sf"/>
</dbReference>
<name>A0A1X9NBS1_9GAMM</name>
<dbReference type="Gene3D" id="3.90.1720.10">
    <property type="entry name" value="endopeptidase domain like (from Nostoc punctiforme)"/>
    <property type="match status" value="1"/>
</dbReference>
<sequence length="200" mass="22278">MISYSIIRNELTTGDLVLFSGKGAFSDIIKYGTINKFSHIGMVMRIPEYDFLAIWECTPLTNVTDLDANLPRKAVQLVPLSDRVQKYSGDIAIRQLKGASLATGALLKLMDLRKQLRGQSYDRDKVQLLQSAADGPFGHNNEDLSSIFCSELVAEAYQCLGLLADDKPANEYTPADFTERNMRRLCGDFFLSDAVLVKDD</sequence>
<keyword evidence="2" id="KW-1185">Reference proteome</keyword>
<dbReference type="AlphaFoldDB" id="A0A1X9NBS1"/>
<dbReference type="Proteomes" id="UP000193450">
    <property type="component" value="Chromosome"/>
</dbReference>
<organism evidence="1 2">
    <name type="scientific">Oceanicoccus sagamiensis</name>
    <dbReference type="NCBI Taxonomy" id="716816"/>
    <lineage>
        <taxon>Bacteria</taxon>
        <taxon>Pseudomonadati</taxon>
        <taxon>Pseudomonadota</taxon>
        <taxon>Gammaproteobacteria</taxon>
        <taxon>Cellvibrionales</taxon>
        <taxon>Spongiibacteraceae</taxon>
        <taxon>Oceanicoccus</taxon>
    </lineage>
</organism>
<evidence type="ECO:0000313" key="1">
    <source>
        <dbReference type="EMBL" id="ARN74621.1"/>
    </source>
</evidence>
<dbReference type="STRING" id="716816.BST96_11105"/>
<gene>
    <name evidence="1" type="ORF">BST96_11105</name>
</gene>
<dbReference type="PANTHER" id="PTHR47112">
    <property type="entry name" value="PX DOMAIN-CONTAINING PROTEIN"/>
    <property type="match status" value="1"/>
</dbReference>
<dbReference type="KEGG" id="osg:BST96_11105"/>
<protein>
    <recommendedName>
        <fullName evidence="3">Permuted papain-like amidase YaeF/Yiix C92 family enzyme</fullName>
    </recommendedName>
</protein>
<dbReference type="PANTHER" id="PTHR47112:SF1">
    <property type="entry name" value="PX DOMAIN-CONTAINING PROTEIN"/>
    <property type="match status" value="1"/>
</dbReference>